<proteinExistence type="inferred from homology"/>
<dbReference type="EMBL" id="CACRXK020002418">
    <property type="protein sequence ID" value="CAB3994209.1"/>
    <property type="molecule type" value="Genomic_DNA"/>
</dbReference>
<comment type="cofactor">
    <cofactor evidence="1">
        <name>Mg(2+)</name>
        <dbReference type="ChEBI" id="CHEBI:18420"/>
    </cofactor>
</comment>
<keyword evidence="1" id="KW-0234">DNA repair</keyword>
<dbReference type="Gene3D" id="3.40.50.300">
    <property type="entry name" value="P-loop containing nucleotide triphosphate hydrolases"/>
    <property type="match status" value="2"/>
</dbReference>
<dbReference type="Pfam" id="PF05970">
    <property type="entry name" value="PIF1"/>
    <property type="match status" value="1"/>
</dbReference>
<dbReference type="GO" id="GO:0005524">
    <property type="term" value="F:ATP binding"/>
    <property type="evidence" value="ECO:0007669"/>
    <property type="project" value="UniProtKB-KW"/>
</dbReference>
<keyword evidence="1" id="KW-0547">Nucleotide-binding</keyword>
<dbReference type="InterPro" id="IPR010285">
    <property type="entry name" value="DNA_helicase_pif1-like_DEAD"/>
</dbReference>
<evidence type="ECO:0000313" key="4">
    <source>
        <dbReference type="Proteomes" id="UP001152795"/>
    </source>
</evidence>
<organism evidence="3 4">
    <name type="scientific">Paramuricea clavata</name>
    <name type="common">Red gorgonian</name>
    <name type="synonym">Violescent sea-whip</name>
    <dbReference type="NCBI Taxonomy" id="317549"/>
    <lineage>
        <taxon>Eukaryota</taxon>
        <taxon>Metazoa</taxon>
        <taxon>Cnidaria</taxon>
        <taxon>Anthozoa</taxon>
        <taxon>Octocorallia</taxon>
        <taxon>Malacalcyonacea</taxon>
        <taxon>Plexauridae</taxon>
        <taxon>Paramuricea</taxon>
    </lineage>
</organism>
<dbReference type="GO" id="GO:0006281">
    <property type="term" value="P:DNA repair"/>
    <property type="evidence" value="ECO:0007669"/>
    <property type="project" value="UniProtKB-KW"/>
</dbReference>
<dbReference type="EC" id="5.6.2.3" evidence="1"/>
<dbReference type="GO" id="GO:0016787">
    <property type="term" value="F:hydrolase activity"/>
    <property type="evidence" value="ECO:0007669"/>
    <property type="project" value="UniProtKB-KW"/>
</dbReference>
<comment type="similarity">
    <text evidence="1">Belongs to the helicase family.</text>
</comment>
<evidence type="ECO:0000259" key="2">
    <source>
        <dbReference type="Pfam" id="PF05970"/>
    </source>
</evidence>
<dbReference type="GO" id="GO:0000723">
    <property type="term" value="P:telomere maintenance"/>
    <property type="evidence" value="ECO:0007669"/>
    <property type="project" value="InterPro"/>
</dbReference>
<keyword evidence="1" id="KW-0067">ATP-binding</keyword>
<comment type="catalytic activity">
    <reaction evidence="1">
        <text>ATP + H2O = ADP + phosphate + H(+)</text>
        <dbReference type="Rhea" id="RHEA:13065"/>
        <dbReference type="ChEBI" id="CHEBI:15377"/>
        <dbReference type="ChEBI" id="CHEBI:15378"/>
        <dbReference type="ChEBI" id="CHEBI:30616"/>
        <dbReference type="ChEBI" id="CHEBI:43474"/>
        <dbReference type="ChEBI" id="CHEBI:456216"/>
        <dbReference type="EC" id="5.6.2.3"/>
    </reaction>
</comment>
<evidence type="ECO:0000256" key="1">
    <source>
        <dbReference type="RuleBase" id="RU363044"/>
    </source>
</evidence>
<keyword evidence="4" id="KW-1185">Reference proteome</keyword>
<protein>
    <recommendedName>
        <fullName evidence="1">ATP-dependent DNA helicase</fullName>
        <ecNumber evidence="1">5.6.2.3</ecNumber>
    </recommendedName>
</protein>
<dbReference type="AlphaFoldDB" id="A0A6S7GVP2"/>
<dbReference type="PANTHER" id="PTHR47642:SF8">
    <property type="entry name" value="ATP-DEPENDENT DNA HELICASE"/>
    <property type="match status" value="1"/>
</dbReference>
<gene>
    <name evidence="3" type="ORF">PACLA_8A005319</name>
</gene>
<dbReference type="Proteomes" id="UP001152795">
    <property type="component" value="Unassembled WGS sequence"/>
</dbReference>
<dbReference type="CDD" id="cd18809">
    <property type="entry name" value="SF1_C_RecD"/>
    <property type="match status" value="1"/>
</dbReference>
<sequence>MILSDHNTPFDNSEQTPESTYDWHLDRANYSEQQIQEMPTWIKTNKQEYTIDEQYEVVDVNSFSEMQKRAYDIVKSHFDDISSEKEPLCLIINGAAGTGKAAYNIRGVTVHSLLKLPIQSRGNKDLTGQSLCRLQDSVNNIGYIIIDEYSMLGQVTFGWIDKHCKQATGYNDKVFGGKSLILTGDPGDSTVDSTVDDWKLLLTRQPSNVTNLCDFQDCTRLFYSNEQVANYNHGQLAKLEHPIAHINARHSLALAKKISSDDMSGLEHVVFLAKGARVMLTMNLWSSVGLCNRANGTVVHIIYQDNHQPPHLPIAVIVEFENYRGPVFNENQPLCIPIYPITVTSQTEIGFHARQQFPLRLAWALTIHKSQGLTLPKAWIDIGKSERTSGVSYVAISRVKSLASCVIEQM</sequence>
<keyword evidence="1" id="KW-0233">DNA recombination</keyword>
<accession>A0A6S7GVP2</accession>
<reference evidence="3" key="1">
    <citation type="submission" date="2020-04" db="EMBL/GenBank/DDBJ databases">
        <authorList>
            <person name="Alioto T."/>
            <person name="Alioto T."/>
            <person name="Gomez Garrido J."/>
        </authorList>
    </citation>
    <scope>NUCLEOTIDE SEQUENCE</scope>
    <source>
        <strain evidence="3">A484AB</strain>
    </source>
</reference>
<dbReference type="GO" id="GO:0006310">
    <property type="term" value="P:DNA recombination"/>
    <property type="evidence" value="ECO:0007669"/>
    <property type="project" value="UniProtKB-KW"/>
</dbReference>
<keyword evidence="1" id="KW-0227">DNA damage</keyword>
<dbReference type="GO" id="GO:0043139">
    <property type="term" value="F:5'-3' DNA helicase activity"/>
    <property type="evidence" value="ECO:0007669"/>
    <property type="project" value="UniProtKB-EC"/>
</dbReference>
<feature type="domain" description="DNA helicase Pif1-like DEAD-box helicase" evidence="2">
    <location>
        <begin position="94"/>
        <end position="186"/>
    </location>
</feature>
<keyword evidence="1 3" id="KW-0347">Helicase</keyword>
<feature type="non-terminal residue" evidence="3">
    <location>
        <position position="1"/>
    </location>
</feature>
<dbReference type="SUPFAM" id="SSF52540">
    <property type="entry name" value="P-loop containing nucleoside triphosphate hydrolases"/>
    <property type="match status" value="2"/>
</dbReference>
<evidence type="ECO:0000313" key="3">
    <source>
        <dbReference type="EMBL" id="CAB3994209.1"/>
    </source>
</evidence>
<keyword evidence="1" id="KW-0378">Hydrolase</keyword>
<comment type="caution">
    <text evidence="3">The sequence shown here is derived from an EMBL/GenBank/DDBJ whole genome shotgun (WGS) entry which is preliminary data.</text>
</comment>
<dbReference type="InterPro" id="IPR051055">
    <property type="entry name" value="PIF1_helicase"/>
</dbReference>
<dbReference type="PANTHER" id="PTHR47642">
    <property type="entry name" value="ATP-DEPENDENT DNA HELICASE"/>
    <property type="match status" value="1"/>
</dbReference>
<dbReference type="OrthoDB" id="272985at2759"/>
<name>A0A6S7GVP2_PARCT</name>
<dbReference type="InterPro" id="IPR027417">
    <property type="entry name" value="P-loop_NTPase"/>
</dbReference>